<keyword evidence="12" id="KW-1185">Reference proteome</keyword>
<dbReference type="Proteomes" id="UP000054350">
    <property type="component" value="Unassembled WGS sequence"/>
</dbReference>
<sequence>MATNAAPAVAPQAAGITLTTDIPPATGEFSRLFTSMEDKGYKVMIDRLRAGKHTAKQVCEVFNARVTLEHEYTVRLNKAFKVLGNEDSGSMKDLVDSLRTESDSLVRYHVEYAEFLRNKLEKPLQDLLARHKTLRESHLATAERNLRHRANCQQAHARAKDRLAAKATEVTAARDAVRTKYGKENEKAQARLTKSEAAVKAAEIEHTQAHDALETAHKTWEVDWARSLAEFERLELERLVVLKDLVTQFATASRDMATKEAKVYERLIEKANQVSAPADLATFMANLSLTASPVDPDAPSSVGAAATSVVGPTPQRNLLNPFSFRKKMGSFELGGLLRPAHSGTTATTVSSSPPTGAAQIPPSGSMTPASPTADAADHPSFLPPPVAMSSGLEIDLPPPLDAGEIEDEPSDATATAPRAPLPVDAASAPPYLPGSLSGLDLAPGSMQMPVPQPVGAAAVQVSVDATGAANDPAPDGGAPGIDFLDLSVTFPIKCMTRALYAYDASIPEELSFEAGQVLPIIDLDDQGWWVAEVVDNRTGARRRGLIPSNFVEVIHGE</sequence>
<evidence type="ECO:0000313" key="11">
    <source>
        <dbReference type="EMBL" id="KNE55219.1"/>
    </source>
</evidence>
<evidence type="ECO:0000259" key="10">
    <source>
        <dbReference type="PROSITE" id="PS51741"/>
    </source>
</evidence>
<dbReference type="PROSITE" id="PS50002">
    <property type="entry name" value="SH3"/>
    <property type="match status" value="1"/>
</dbReference>
<dbReference type="EMBL" id="GG745329">
    <property type="protein sequence ID" value="KNE55219.1"/>
    <property type="molecule type" value="Genomic_DNA"/>
</dbReference>
<evidence type="ECO:0000259" key="9">
    <source>
        <dbReference type="PROSITE" id="PS50002"/>
    </source>
</evidence>
<dbReference type="GO" id="GO:0005886">
    <property type="term" value="C:plasma membrane"/>
    <property type="evidence" value="ECO:0007669"/>
    <property type="project" value="TreeGrafter"/>
</dbReference>
<keyword evidence="3" id="KW-0963">Cytoplasm</keyword>
<feature type="region of interest" description="Disordered" evidence="8">
    <location>
        <begin position="335"/>
        <end position="427"/>
    </location>
</feature>
<dbReference type="PANTHER" id="PTHR23065">
    <property type="entry name" value="PROLINE-SERINE-THREONINE PHOSPHATASE INTERACTING PROTEIN 1"/>
    <property type="match status" value="1"/>
</dbReference>
<evidence type="ECO:0000256" key="6">
    <source>
        <dbReference type="PROSITE-ProRule" id="PRU00192"/>
    </source>
</evidence>
<dbReference type="PANTHER" id="PTHR23065:SF7">
    <property type="entry name" value="NOSTRIN, ISOFORM H"/>
    <property type="match status" value="1"/>
</dbReference>
<keyword evidence="4" id="KW-0597">Phosphoprotein</keyword>
<evidence type="ECO:0008006" key="13">
    <source>
        <dbReference type="Google" id="ProtNLM"/>
    </source>
</evidence>
<keyword evidence="5" id="KW-0206">Cytoskeleton</keyword>
<evidence type="ECO:0000313" key="12">
    <source>
        <dbReference type="Proteomes" id="UP000054350"/>
    </source>
</evidence>
<dbReference type="OMA" id="PIEYQNY"/>
<dbReference type="SUPFAM" id="SSF50044">
    <property type="entry name" value="SH3-domain"/>
    <property type="match status" value="1"/>
</dbReference>
<gene>
    <name evidence="11" type="ORF">AMAG_01133</name>
</gene>
<feature type="domain" description="F-BAR" evidence="10">
    <location>
        <begin position="27"/>
        <end position="279"/>
    </location>
</feature>
<dbReference type="PRINTS" id="PR00452">
    <property type="entry name" value="SH3DOMAIN"/>
</dbReference>
<feature type="domain" description="SH3" evidence="9">
    <location>
        <begin position="491"/>
        <end position="556"/>
    </location>
</feature>
<proteinExistence type="predicted"/>
<organism evidence="11 12">
    <name type="scientific">Allomyces macrogynus (strain ATCC 38327)</name>
    <name type="common">Allomyces javanicus var. macrogynus</name>
    <dbReference type="NCBI Taxonomy" id="578462"/>
    <lineage>
        <taxon>Eukaryota</taxon>
        <taxon>Fungi</taxon>
        <taxon>Fungi incertae sedis</taxon>
        <taxon>Blastocladiomycota</taxon>
        <taxon>Blastocladiomycetes</taxon>
        <taxon>Blastocladiales</taxon>
        <taxon>Blastocladiaceae</taxon>
        <taxon>Allomyces</taxon>
    </lineage>
</organism>
<reference evidence="11 12" key="1">
    <citation type="submission" date="2009-11" db="EMBL/GenBank/DDBJ databases">
        <title>Annotation of Allomyces macrogynus ATCC 38327.</title>
        <authorList>
            <consortium name="The Broad Institute Genome Sequencing Platform"/>
            <person name="Russ C."/>
            <person name="Cuomo C."/>
            <person name="Burger G."/>
            <person name="Gray M.W."/>
            <person name="Holland P.W.H."/>
            <person name="King N."/>
            <person name="Lang F.B.F."/>
            <person name="Roger A.J."/>
            <person name="Ruiz-Trillo I."/>
            <person name="Young S.K."/>
            <person name="Zeng Q."/>
            <person name="Gargeya S."/>
            <person name="Fitzgerald M."/>
            <person name="Haas B."/>
            <person name="Abouelleil A."/>
            <person name="Alvarado L."/>
            <person name="Arachchi H.M."/>
            <person name="Berlin A."/>
            <person name="Chapman S.B."/>
            <person name="Gearin G."/>
            <person name="Goldberg J."/>
            <person name="Griggs A."/>
            <person name="Gujja S."/>
            <person name="Hansen M."/>
            <person name="Heiman D."/>
            <person name="Howarth C."/>
            <person name="Larimer J."/>
            <person name="Lui A."/>
            <person name="MacDonald P.J.P."/>
            <person name="McCowen C."/>
            <person name="Montmayeur A."/>
            <person name="Murphy C."/>
            <person name="Neiman D."/>
            <person name="Pearson M."/>
            <person name="Priest M."/>
            <person name="Roberts A."/>
            <person name="Saif S."/>
            <person name="Shea T."/>
            <person name="Sisk P."/>
            <person name="Stolte C."/>
            <person name="Sykes S."/>
            <person name="Wortman J."/>
            <person name="Nusbaum C."/>
            <person name="Birren B."/>
        </authorList>
    </citation>
    <scope>NUCLEOTIDE SEQUENCE [LARGE SCALE GENOMIC DNA]</scope>
    <source>
        <strain evidence="11 12">ATCC 38327</strain>
    </source>
</reference>
<evidence type="ECO:0000256" key="2">
    <source>
        <dbReference type="ARBA" id="ARBA00022443"/>
    </source>
</evidence>
<dbReference type="InterPro" id="IPR027267">
    <property type="entry name" value="AH/BAR_dom_sf"/>
</dbReference>
<evidence type="ECO:0000256" key="4">
    <source>
        <dbReference type="ARBA" id="ARBA00022553"/>
    </source>
</evidence>
<keyword evidence="7" id="KW-0175">Coiled coil</keyword>
<keyword evidence="2 6" id="KW-0728">SH3 domain</keyword>
<dbReference type="InterPro" id="IPR031160">
    <property type="entry name" value="F_BAR_dom"/>
</dbReference>
<evidence type="ECO:0000256" key="3">
    <source>
        <dbReference type="ARBA" id="ARBA00022490"/>
    </source>
</evidence>
<reference evidence="12" key="2">
    <citation type="submission" date="2009-11" db="EMBL/GenBank/DDBJ databases">
        <title>The Genome Sequence of Allomyces macrogynus strain ATCC 38327.</title>
        <authorList>
            <consortium name="The Broad Institute Genome Sequencing Platform"/>
            <person name="Russ C."/>
            <person name="Cuomo C."/>
            <person name="Shea T."/>
            <person name="Young S.K."/>
            <person name="Zeng Q."/>
            <person name="Koehrsen M."/>
            <person name="Haas B."/>
            <person name="Borodovsky M."/>
            <person name="Guigo R."/>
            <person name="Alvarado L."/>
            <person name="Berlin A."/>
            <person name="Borenstein D."/>
            <person name="Chen Z."/>
            <person name="Engels R."/>
            <person name="Freedman E."/>
            <person name="Gellesch M."/>
            <person name="Goldberg J."/>
            <person name="Griggs A."/>
            <person name="Gujja S."/>
            <person name="Heiman D."/>
            <person name="Hepburn T."/>
            <person name="Howarth C."/>
            <person name="Jen D."/>
            <person name="Larson L."/>
            <person name="Lewis B."/>
            <person name="Mehta T."/>
            <person name="Park D."/>
            <person name="Pearson M."/>
            <person name="Roberts A."/>
            <person name="Saif S."/>
            <person name="Shenoy N."/>
            <person name="Sisk P."/>
            <person name="Stolte C."/>
            <person name="Sykes S."/>
            <person name="Walk T."/>
            <person name="White J."/>
            <person name="Yandava C."/>
            <person name="Burger G."/>
            <person name="Gray M.W."/>
            <person name="Holland P.W.H."/>
            <person name="King N."/>
            <person name="Lang F.B.F."/>
            <person name="Roger A.J."/>
            <person name="Ruiz-Trillo I."/>
            <person name="Lander E."/>
            <person name="Nusbaum C."/>
        </authorList>
    </citation>
    <scope>NUCLEOTIDE SEQUENCE [LARGE SCALE GENOMIC DNA]</scope>
    <source>
        <strain evidence="12">ATCC 38327</strain>
    </source>
</reference>
<dbReference type="GO" id="GO:0030036">
    <property type="term" value="P:actin cytoskeleton organization"/>
    <property type="evidence" value="ECO:0007669"/>
    <property type="project" value="UniProtKB-ARBA"/>
</dbReference>
<dbReference type="Gene3D" id="1.20.1270.60">
    <property type="entry name" value="Arfaptin homology (AH) domain/BAR domain"/>
    <property type="match status" value="1"/>
</dbReference>
<evidence type="ECO:0000256" key="1">
    <source>
        <dbReference type="ARBA" id="ARBA00004245"/>
    </source>
</evidence>
<dbReference type="VEuPathDB" id="FungiDB:AMAG_01133"/>
<dbReference type="SMART" id="SM00326">
    <property type="entry name" value="SH3"/>
    <property type="match status" value="1"/>
</dbReference>
<dbReference type="InterPro" id="IPR036028">
    <property type="entry name" value="SH3-like_dom_sf"/>
</dbReference>
<dbReference type="InterPro" id="IPR001452">
    <property type="entry name" value="SH3_domain"/>
</dbReference>
<dbReference type="GO" id="GO:0032153">
    <property type="term" value="C:cell division site"/>
    <property type="evidence" value="ECO:0007669"/>
    <property type="project" value="TreeGrafter"/>
</dbReference>
<dbReference type="OrthoDB" id="27823at2759"/>
<dbReference type="eggNOG" id="KOG2398">
    <property type="taxonomic scope" value="Eukaryota"/>
</dbReference>
<feature type="compositionally biased region" description="Low complexity" evidence="8">
    <location>
        <begin position="340"/>
        <end position="358"/>
    </location>
</feature>
<dbReference type="SUPFAM" id="SSF103657">
    <property type="entry name" value="BAR/IMD domain-like"/>
    <property type="match status" value="1"/>
</dbReference>
<comment type="subcellular location">
    <subcellularLocation>
        <location evidence="1">Cytoplasm</location>
        <location evidence="1">Cytoskeleton</location>
    </subcellularLocation>
</comment>
<dbReference type="SMART" id="SM00055">
    <property type="entry name" value="FCH"/>
    <property type="match status" value="1"/>
</dbReference>
<dbReference type="AlphaFoldDB" id="A0A0L0RYQ4"/>
<dbReference type="Pfam" id="PF00018">
    <property type="entry name" value="SH3_1"/>
    <property type="match status" value="1"/>
</dbReference>
<dbReference type="GO" id="GO:0030864">
    <property type="term" value="C:cortical actin cytoskeleton"/>
    <property type="evidence" value="ECO:0007669"/>
    <property type="project" value="UniProtKB-ARBA"/>
</dbReference>
<dbReference type="PROSITE" id="PS51741">
    <property type="entry name" value="F_BAR"/>
    <property type="match status" value="1"/>
</dbReference>
<dbReference type="STRING" id="578462.A0A0L0RYQ4"/>
<dbReference type="Gene3D" id="2.30.30.40">
    <property type="entry name" value="SH3 Domains"/>
    <property type="match status" value="1"/>
</dbReference>
<protein>
    <recommendedName>
        <fullName evidence="13">SH3 domain-containing protein</fullName>
    </recommendedName>
</protein>
<dbReference type="Pfam" id="PF00611">
    <property type="entry name" value="FCH"/>
    <property type="match status" value="1"/>
</dbReference>
<evidence type="ECO:0000256" key="5">
    <source>
        <dbReference type="ARBA" id="ARBA00023212"/>
    </source>
</evidence>
<evidence type="ECO:0000256" key="7">
    <source>
        <dbReference type="PROSITE-ProRule" id="PRU01077"/>
    </source>
</evidence>
<evidence type="ECO:0000256" key="8">
    <source>
        <dbReference type="SAM" id="MobiDB-lite"/>
    </source>
</evidence>
<accession>A0A0L0RYQ4</accession>
<dbReference type="InterPro" id="IPR001060">
    <property type="entry name" value="FCH_dom"/>
</dbReference>
<name>A0A0L0RYQ4_ALLM3</name>